<dbReference type="STRING" id="321614.Q0U8F0"/>
<evidence type="ECO:0000256" key="1">
    <source>
        <dbReference type="SAM" id="MobiDB-lite"/>
    </source>
</evidence>
<dbReference type="CDD" id="cd18186">
    <property type="entry name" value="BTB_POZ_ZBTB_KLHL-like"/>
    <property type="match status" value="1"/>
</dbReference>
<proteinExistence type="predicted"/>
<dbReference type="OMA" id="FRNACNG"/>
<dbReference type="InterPro" id="IPR000210">
    <property type="entry name" value="BTB/POZ_dom"/>
</dbReference>
<evidence type="ECO:0000313" key="4">
    <source>
        <dbReference type="Proteomes" id="UP000001055"/>
    </source>
</evidence>
<dbReference type="SMART" id="SM00225">
    <property type="entry name" value="BTB"/>
    <property type="match status" value="1"/>
</dbReference>
<gene>
    <name evidence="3" type="ORF">SNOG_11964</name>
</gene>
<dbReference type="InParanoid" id="Q0U8F0"/>
<dbReference type="PANTHER" id="PTHR47843">
    <property type="entry name" value="BTB DOMAIN-CONTAINING PROTEIN-RELATED"/>
    <property type="match status" value="1"/>
</dbReference>
<dbReference type="InterPro" id="IPR011333">
    <property type="entry name" value="SKP1/BTB/POZ_sf"/>
</dbReference>
<dbReference type="PANTHER" id="PTHR47843:SF2">
    <property type="entry name" value="BTB DOMAIN-CONTAINING PROTEIN"/>
    <property type="match status" value="1"/>
</dbReference>
<dbReference type="EMBL" id="CH445345">
    <property type="protein sequence ID" value="EAT80376.1"/>
    <property type="molecule type" value="Genomic_DNA"/>
</dbReference>
<dbReference type="RefSeq" id="XP_001802196.1">
    <property type="nucleotide sequence ID" value="XM_001802144.1"/>
</dbReference>
<sequence>MTSTTKDVRVPRSSAASYVTTPIIRVIVGEAELPREFFVHKRLICARSEFFKNAMKEPWKEAEEHKVTLSEAEPDIFALYLELLYTDLLYTKEPIGPSDEYDQLCKVYVLAEMLMDDQTKDFLLAAVRAKSEERDADGTGFTSGVAVRPDYLRRNSQGGPTS</sequence>
<evidence type="ECO:0000313" key="3">
    <source>
        <dbReference type="EMBL" id="EAT80376.1"/>
    </source>
</evidence>
<feature type="region of interest" description="Disordered" evidence="1">
    <location>
        <begin position="131"/>
        <end position="162"/>
    </location>
</feature>
<evidence type="ECO:0000259" key="2">
    <source>
        <dbReference type="PROSITE" id="PS50097"/>
    </source>
</evidence>
<dbReference type="VEuPathDB" id="FungiDB:JI435_119640"/>
<feature type="domain" description="BTB" evidence="2">
    <location>
        <begin position="24"/>
        <end position="93"/>
    </location>
</feature>
<dbReference type="Pfam" id="PF00651">
    <property type="entry name" value="BTB"/>
    <property type="match status" value="1"/>
</dbReference>
<dbReference type="SUPFAM" id="SSF54695">
    <property type="entry name" value="POZ domain"/>
    <property type="match status" value="1"/>
</dbReference>
<accession>Q0U8F0</accession>
<dbReference type="PROSITE" id="PS50097">
    <property type="entry name" value="BTB"/>
    <property type="match status" value="1"/>
</dbReference>
<protein>
    <recommendedName>
        <fullName evidence="2">BTB domain-containing protein</fullName>
    </recommendedName>
</protein>
<dbReference type="KEGG" id="pno:SNOG_11964"/>
<dbReference type="Gene3D" id="3.30.710.10">
    <property type="entry name" value="Potassium Channel Kv1.1, Chain A"/>
    <property type="match status" value="1"/>
</dbReference>
<dbReference type="AlphaFoldDB" id="Q0U8F0"/>
<organism evidence="3 4">
    <name type="scientific">Phaeosphaeria nodorum (strain SN15 / ATCC MYA-4574 / FGSC 10173)</name>
    <name type="common">Glume blotch fungus</name>
    <name type="synonym">Parastagonospora nodorum</name>
    <dbReference type="NCBI Taxonomy" id="321614"/>
    <lineage>
        <taxon>Eukaryota</taxon>
        <taxon>Fungi</taxon>
        <taxon>Dikarya</taxon>
        <taxon>Ascomycota</taxon>
        <taxon>Pezizomycotina</taxon>
        <taxon>Dothideomycetes</taxon>
        <taxon>Pleosporomycetidae</taxon>
        <taxon>Pleosporales</taxon>
        <taxon>Pleosporineae</taxon>
        <taxon>Phaeosphaeriaceae</taxon>
        <taxon>Parastagonospora</taxon>
    </lineage>
</organism>
<dbReference type="Proteomes" id="UP000001055">
    <property type="component" value="Unassembled WGS sequence"/>
</dbReference>
<dbReference type="GeneID" id="5979106"/>
<name>Q0U8F0_PHANO</name>
<reference evidence="4" key="1">
    <citation type="journal article" date="2007" name="Plant Cell">
        <title>Dothideomycete-plant interactions illuminated by genome sequencing and EST analysis of the wheat pathogen Stagonospora nodorum.</title>
        <authorList>
            <person name="Hane J.K."/>
            <person name="Lowe R.G."/>
            <person name="Solomon P.S."/>
            <person name="Tan K.C."/>
            <person name="Schoch C.L."/>
            <person name="Spatafora J.W."/>
            <person name="Crous P.W."/>
            <person name="Kodira C."/>
            <person name="Birren B.W."/>
            <person name="Galagan J.E."/>
            <person name="Torriani S.F."/>
            <person name="McDonald B.A."/>
            <person name="Oliver R.P."/>
        </authorList>
    </citation>
    <scope>NUCLEOTIDE SEQUENCE [LARGE SCALE GENOMIC DNA]</scope>
    <source>
        <strain evidence="4">SN15 / ATCC MYA-4574 / FGSC 10173</strain>
    </source>
</reference>